<sequence>MSAKKGGSSDFFFAKVMPFVYGIGAAVVIVGALFKIMHWPGASEMLIVGLGTEAAIFFLSAFAPQHADPDWTRVYPELAEDFKGELPQRRPEQKEKGNGLTAKLDDMLTNAKVGPELINSLGSGMKSLAETASKLHNLTDASVATNEYAQNVKKASGALVDMNKSYATTVTAMAEMSNAAQDAKSYHAQVQTVTKNLGALNAVYEMELQDTNKHLKAMQSFYGSLSSAMENMAQASKDTEQFKGELTKLTTNLTTLNKVYGSMLTAMKG</sequence>
<comment type="caution">
    <text evidence="3">The sequence shown here is derived from an EMBL/GenBank/DDBJ whole genome shotgun (WGS) entry which is preliminary data.</text>
</comment>
<feature type="transmembrane region" description="Helical" evidence="1">
    <location>
        <begin position="46"/>
        <end position="63"/>
    </location>
</feature>
<evidence type="ECO:0000313" key="3">
    <source>
        <dbReference type="EMBL" id="MDJ1485294.1"/>
    </source>
</evidence>
<dbReference type="Proteomes" id="UP001241110">
    <property type="component" value="Unassembled WGS sequence"/>
</dbReference>
<keyword evidence="1" id="KW-0472">Membrane</keyword>
<dbReference type="InterPro" id="IPR019852">
    <property type="entry name" value="Motility-assoc_prot_GldL"/>
</dbReference>
<feature type="transmembrane region" description="Helical" evidence="1">
    <location>
        <begin position="12"/>
        <end position="34"/>
    </location>
</feature>
<dbReference type="RefSeq" id="WP_313987651.1">
    <property type="nucleotide sequence ID" value="NZ_JASJOR010000005.1"/>
</dbReference>
<dbReference type="AlphaFoldDB" id="A0AAE3U9N5"/>
<dbReference type="EMBL" id="JASJOS010000019">
    <property type="protein sequence ID" value="MDJ1485294.1"/>
    <property type="molecule type" value="Genomic_DNA"/>
</dbReference>
<keyword evidence="1" id="KW-1133">Transmembrane helix</keyword>
<keyword evidence="1" id="KW-0812">Transmembrane</keyword>
<dbReference type="InterPro" id="IPR055087">
    <property type="entry name" value="GldL-like_N"/>
</dbReference>
<evidence type="ECO:0000313" key="5">
    <source>
        <dbReference type="Proteomes" id="UP001228581"/>
    </source>
</evidence>
<accession>A0AAE3U9N5</accession>
<keyword evidence="5" id="KW-1185">Reference proteome</keyword>
<protein>
    <submittedName>
        <fullName evidence="3">Gliding motility protein GldL</fullName>
    </submittedName>
</protein>
<gene>
    <name evidence="3" type="primary">gldL</name>
    <name evidence="3" type="ORF">QNI16_32685</name>
    <name evidence="4" type="ORF">QNI19_16910</name>
</gene>
<name>A0AAE3U9N5_9BACT</name>
<feature type="domain" description="Gliding motility protein GldL-like N-terminal" evidence="2">
    <location>
        <begin position="20"/>
        <end position="81"/>
    </location>
</feature>
<evidence type="ECO:0000313" key="4">
    <source>
        <dbReference type="EMBL" id="MDJ1494629.1"/>
    </source>
</evidence>
<proteinExistence type="predicted"/>
<dbReference type="EMBL" id="JASJOT010000010">
    <property type="protein sequence ID" value="MDJ1494629.1"/>
    <property type="molecule type" value="Genomic_DNA"/>
</dbReference>
<reference evidence="3 5" key="1">
    <citation type="submission" date="2023-05" db="EMBL/GenBank/DDBJ databases">
        <authorList>
            <person name="Zhang X."/>
        </authorList>
    </citation>
    <scope>NUCLEOTIDE SEQUENCE</scope>
    <source>
        <strain evidence="4 5">DM2B3-1</strain>
        <strain evidence="3">YF14B1</strain>
    </source>
</reference>
<evidence type="ECO:0000259" key="2">
    <source>
        <dbReference type="Pfam" id="PF22827"/>
    </source>
</evidence>
<evidence type="ECO:0000256" key="1">
    <source>
        <dbReference type="SAM" id="Phobius"/>
    </source>
</evidence>
<dbReference type="Proteomes" id="UP001228581">
    <property type="component" value="Unassembled WGS sequence"/>
</dbReference>
<organism evidence="3 6">
    <name type="scientific">Xanthocytophaga flava</name>
    <dbReference type="NCBI Taxonomy" id="3048013"/>
    <lineage>
        <taxon>Bacteria</taxon>
        <taxon>Pseudomonadati</taxon>
        <taxon>Bacteroidota</taxon>
        <taxon>Cytophagia</taxon>
        <taxon>Cytophagales</taxon>
        <taxon>Rhodocytophagaceae</taxon>
        <taxon>Xanthocytophaga</taxon>
    </lineage>
</organism>
<dbReference type="NCBIfam" id="TIGR03513">
    <property type="entry name" value="GldL_gliding"/>
    <property type="match status" value="1"/>
</dbReference>
<dbReference type="Pfam" id="PF22827">
    <property type="entry name" value="GldL_N"/>
    <property type="match status" value="1"/>
</dbReference>
<evidence type="ECO:0000313" key="6">
    <source>
        <dbReference type="Proteomes" id="UP001241110"/>
    </source>
</evidence>